<evidence type="ECO:0000313" key="1">
    <source>
        <dbReference type="EMBL" id="CAF1532814.1"/>
    </source>
</evidence>
<keyword evidence="3" id="KW-1185">Reference proteome</keyword>
<evidence type="ECO:0000313" key="2">
    <source>
        <dbReference type="EMBL" id="CAF1649835.1"/>
    </source>
</evidence>
<evidence type="ECO:0000313" key="3">
    <source>
        <dbReference type="Proteomes" id="UP000663828"/>
    </source>
</evidence>
<dbReference type="Proteomes" id="UP000663828">
    <property type="component" value="Unassembled WGS sequence"/>
</dbReference>
<dbReference type="PANTHER" id="PTHR35450:SF2">
    <property type="entry name" value="REVERSE TRANSCRIPTASE DOMAIN-CONTAINING PROTEIN"/>
    <property type="match status" value="1"/>
</dbReference>
<dbReference type="Proteomes" id="UP000663852">
    <property type="component" value="Unassembled WGS sequence"/>
</dbReference>
<sequence>MPAKMILHDTGKKDKEEPPNLNNIRGYWQKIVGVSKPFNSTDRDLVAWKQSLTLQPEEDDLKKRLSRELWDAVVRKAKPWKAHGPDGLQGFWWKAFKSACGVLYQLARYHLTTGKPLPIGWLTDGRIVLIYKAGSTNDPANYRPIACLNTCYKMLTGFITAYLNIYVKERHVLPEEQIALRFPTIDGGSLYKYLGMEQAIGIGESEAWKRVEERCCKTARQIWNSDLTFRQKVNAYNTTLIPALTYVVGNIIKGKGTYASVLKRGNKFDIKVRKILVELKSRYKAGCVERLYLSTELGGCGLKSVKDSIMEATIYSWAYLCTKSELRNSLGLFADMYIRKKRSVISDAEKVMVKHGIVATLEPTLSIVNINGVRHSDGRTLARYVVESIRAGNNISRRGSWGAKVLAWRVLHEAKIDGSTSFTWLKDGKLSSIAVRNVSAAQEGCLITRTHPSCKSQGNLRCRACGNPRETIEHVTTSCSKWLPTLYIDRHDSVGRSLHYRICEKYDLAPPHYSQRVESVMENESIKLYWDQPVQTKKLIKHNKPDIVLFDKSGKTVTILEVAVSWFTGIGKQIEIKTNRYCVNGNWEDKLNPPYPPGDNLQRELEIAGWRVTFLPVVIGACGEVVPGLRDQLSQVLGIDNKKAEDCIERMQRSACLGTSRIIKNHLAKTA</sequence>
<gene>
    <name evidence="1" type="ORF">EDS130_LOCUS44709</name>
    <name evidence="2" type="ORF">XAT740_LOCUS54759</name>
</gene>
<comment type="caution">
    <text evidence="2">The sequence shown here is derived from an EMBL/GenBank/DDBJ whole genome shotgun (WGS) entry which is preliminary data.</text>
</comment>
<dbReference type="AlphaFoldDB" id="A0A816EIX7"/>
<reference evidence="2" key="1">
    <citation type="submission" date="2021-02" db="EMBL/GenBank/DDBJ databases">
        <authorList>
            <person name="Nowell W R."/>
        </authorList>
    </citation>
    <scope>NUCLEOTIDE SEQUENCE</scope>
</reference>
<evidence type="ECO:0008006" key="4">
    <source>
        <dbReference type="Google" id="ProtNLM"/>
    </source>
</evidence>
<name>A0A816EIX7_ADIRI</name>
<proteinExistence type="predicted"/>
<dbReference type="OrthoDB" id="5962029at2759"/>
<organism evidence="2 3">
    <name type="scientific">Adineta ricciae</name>
    <name type="common">Rotifer</name>
    <dbReference type="NCBI Taxonomy" id="249248"/>
    <lineage>
        <taxon>Eukaryota</taxon>
        <taxon>Metazoa</taxon>
        <taxon>Spiralia</taxon>
        <taxon>Gnathifera</taxon>
        <taxon>Rotifera</taxon>
        <taxon>Eurotatoria</taxon>
        <taxon>Bdelloidea</taxon>
        <taxon>Adinetida</taxon>
        <taxon>Adinetidae</taxon>
        <taxon>Adineta</taxon>
    </lineage>
</organism>
<dbReference type="EMBL" id="CAJNOR010009959">
    <property type="protein sequence ID" value="CAF1649835.1"/>
    <property type="molecule type" value="Genomic_DNA"/>
</dbReference>
<protein>
    <recommendedName>
        <fullName evidence="4">Reverse transcriptase</fullName>
    </recommendedName>
</protein>
<dbReference type="PANTHER" id="PTHR35450">
    <property type="entry name" value="REVERSE TRANSCRIPTASE DOMAIN-CONTAINING PROTEIN"/>
    <property type="match status" value="1"/>
</dbReference>
<accession>A0A816EIX7</accession>
<dbReference type="EMBL" id="CAJNOJ010000907">
    <property type="protein sequence ID" value="CAF1532814.1"/>
    <property type="molecule type" value="Genomic_DNA"/>
</dbReference>